<dbReference type="GeneID" id="80912310"/>
<dbReference type="OrthoDB" id="3766473at2759"/>
<accession>A0A9W8XIA4</accession>
<evidence type="ECO:0000313" key="3">
    <source>
        <dbReference type="Proteomes" id="UP001140513"/>
    </source>
</evidence>
<comment type="caution">
    <text evidence="2">The sequence shown here is derived from an EMBL/GenBank/DDBJ whole genome shotgun (WGS) entry which is preliminary data.</text>
</comment>
<evidence type="ECO:0000313" key="2">
    <source>
        <dbReference type="EMBL" id="KAJ4350159.1"/>
    </source>
</evidence>
<organism evidence="2 3">
    <name type="scientific">Didymosphaeria variabile</name>
    <dbReference type="NCBI Taxonomy" id="1932322"/>
    <lineage>
        <taxon>Eukaryota</taxon>
        <taxon>Fungi</taxon>
        <taxon>Dikarya</taxon>
        <taxon>Ascomycota</taxon>
        <taxon>Pezizomycotina</taxon>
        <taxon>Dothideomycetes</taxon>
        <taxon>Pleosporomycetidae</taxon>
        <taxon>Pleosporales</taxon>
        <taxon>Massarineae</taxon>
        <taxon>Didymosphaeriaceae</taxon>
        <taxon>Didymosphaeria</taxon>
    </lineage>
</organism>
<dbReference type="RefSeq" id="XP_056069089.1">
    <property type="nucleotide sequence ID" value="XM_056217533.1"/>
</dbReference>
<dbReference type="Proteomes" id="UP001140513">
    <property type="component" value="Unassembled WGS sequence"/>
</dbReference>
<sequence>MARGTINTLALGILTPLLVLKAAAQICYANENFFNFNSSKTVSIPALRLNGNSVIDDPDNSCCSGDVFNSTIPQECASLVGGGSKWRGGMFSTSPRLDYALDEQTLKEKKCPQDAVAVNSSMHGGSGTGTGYNQTVRFPQPYFLMFWPNRTDTTGPTGASSDDVRVELLCLRTDEIEEGSPVPGSAKEILDEEGVKYAGNASGTETGTEDPSSTKGVATMKTIGPYLGAAAMAGLLLV</sequence>
<dbReference type="AlphaFoldDB" id="A0A9W8XIA4"/>
<name>A0A9W8XIA4_9PLEO</name>
<feature type="signal peptide" evidence="1">
    <location>
        <begin position="1"/>
        <end position="29"/>
    </location>
</feature>
<evidence type="ECO:0000256" key="1">
    <source>
        <dbReference type="SAM" id="SignalP"/>
    </source>
</evidence>
<gene>
    <name evidence="2" type="ORF">N0V89_008780</name>
</gene>
<feature type="chain" id="PRO_5040795175" evidence="1">
    <location>
        <begin position="30"/>
        <end position="238"/>
    </location>
</feature>
<keyword evidence="3" id="KW-1185">Reference proteome</keyword>
<proteinExistence type="predicted"/>
<protein>
    <submittedName>
        <fullName evidence="2">Uncharacterized protein</fullName>
    </submittedName>
</protein>
<dbReference type="EMBL" id="JAPEUX010000006">
    <property type="protein sequence ID" value="KAJ4350159.1"/>
    <property type="molecule type" value="Genomic_DNA"/>
</dbReference>
<keyword evidence="1" id="KW-0732">Signal</keyword>
<reference evidence="2" key="1">
    <citation type="submission" date="2022-10" db="EMBL/GenBank/DDBJ databases">
        <title>Tapping the CABI collections for fungal endophytes: first genome assemblies for Collariella, Neodidymelliopsis, Ascochyta clinopodiicola, Didymella pomorum, Didymosphaeria variabile, Neocosmospora piperis and Neocucurbitaria cava.</title>
        <authorList>
            <person name="Hill R."/>
        </authorList>
    </citation>
    <scope>NUCLEOTIDE SEQUENCE</scope>
    <source>
        <strain evidence="2">IMI 356815</strain>
    </source>
</reference>